<keyword evidence="1" id="KW-0472">Membrane</keyword>
<keyword evidence="1" id="KW-0812">Transmembrane</keyword>
<dbReference type="AlphaFoldDB" id="A0A0F8ZH37"/>
<reference evidence="2" key="1">
    <citation type="journal article" date="2015" name="Nature">
        <title>Complex archaea that bridge the gap between prokaryotes and eukaryotes.</title>
        <authorList>
            <person name="Spang A."/>
            <person name="Saw J.H."/>
            <person name="Jorgensen S.L."/>
            <person name="Zaremba-Niedzwiedzka K."/>
            <person name="Martijn J."/>
            <person name="Lind A.E."/>
            <person name="van Eijk R."/>
            <person name="Schleper C."/>
            <person name="Guy L."/>
            <person name="Ettema T.J."/>
        </authorList>
    </citation>
    <scope>NUCLEOTIDE SEQUENCE</scope>
</reference>
<organism evidence="2">
    <name type="scientific">marine sediment metagenome</name>
    <dbReference type="NCBI Taxonomy" id="412755"/>
    <lineage>
        <taxon>unclassified sequences</taxon>
        <taxon>metagenomes</taxon>
        <taxon>ecological metagenomes</taxon>
    </lineage>
</organism>
<feature type="transmembrane region" description="Helical" evidence="1">
    <location>
        <begin position="7"/>
        <end position="29"/>
    </location>
</feature>
<proteinExistence type="predicted"/>
<comment type="caution">
    <text evidence="2">The sequence shown here is derived from an EMBL/GenBank/DDBJ whole genome shotgun (WGS) entry which is preliminary data.</text>
</comment>
<feature type="non-terminal residue" evidence="2">
    <location>
        <position position="59"/>
    </location>
</feature>
<accession>A0A0F8ZH37</accession>
<sequence>MTGWKTWVAGLGLLFSGGGTILGGIIPALSGDLVGVDWATVQGGITQMGLGLAAIGLGH</sequence>
<keyword evidence="1" id="KW-1133">Transmembrane helix</keyword>
<protein>
    <submittedName>
        <fullName evidence="2">Uncharacterized protein</fullName>
    </submittedName>
</protein>
<evidence type="ECO:0000313" key="2">
    <source>
        <dbReference type="EMBL" id="KKK93142.1"/>
    </source>
</evidence>
<dbReference type="EMBL" id="LAZR01047900">
    <property type="protein sequence ID" value="KKK93142.1"/>
    <property type="molecule type" value="Genomic_DNA"/>
</dbReference>
<name>A0A0F8ZH37_9ZZZZ</name>
<evidence type="ECO:0000256" key="1">
    <source>
        <dbReference type="SAM" id="Phobius"/>
    </source>
</evidence>
<gene>
    <name evidence="2" type="ORF">LCGC14_2695810</name>
</gene>